<dbReference type="PANTHER" id="PTHR12918:SF1">
    <property type="entry name" value="CYSTEINE DIOXYGENASE TYPE 1"/>
    <property type="match status" value="1"/>
</dbReference>
<dbReference type="EC" id="1.13.11.20" evidence="13"/>
<keyword evidence="6 13" id="KW-0223">Dioxygenase</keyword>
<dbReference type="OMA" id="YTENQVT"/>
<name>S4RE84_PETMA</name>
<protein>
    <recommendedName>
        <fullName evidence="13">Cysteine dioxygenase</fullName>
        <ecNumber evidence="13">1.13.11.20</ecNumber>
    </recommendedName>
</protein>
<dbReference type="Pfam" id="PF05995">
    <property type="entry name" value="CDO_I"/>
    <property type="match status" value="1"/>
</dbReference>
<evidence type="ECO:0000256" key="2">
    <source>
        <dbReference type="ARBA" id="ARBA00004759"/>
    </source>
</evidence>
<reference evidence="14" key="1">
    <citation type="submission" date="2025-08" db="UniProtKB">
        <authorList>
            <consortium name="Ensembl"/>
        </authorList>
    </citation>
    <scope>IDENTIFICATION</scope>
</reference>
<evidence type="ECO:0000256" key="8">
    <source>
        <dbReference type="ARBA" id="ARBA00023004"/>
    </source>
</evidence>
<dbReference type="GO" id="GO:0042412">
    <property type="term" value="P:taurine biosynthetic process"/>
    <property type="evidence" value="ECO:0007669"/>
    <property type="project" value="UniProtKB-UniRule"/>
</dbReference>
<keyword evidence="4 12" id="KW-0479">Metal-binding</keyword>
<evidence type="ECO:0000256" key="10">
    <source>
        <dbReference type="ARBA" id="ARBA00033725"/>
    </source>
</evidence>
<dbReference type="AlphaFoldDB" id="S4RE84"/>
<feature type="binding site" evidence="12">
    <location>
        <position position="146"/>
    </location>
    <ligand>
        <name>Fe cation</name>
        <dbReference type="ChEBI" id="CHEBI:24875"/>
        <note>catalytic</note>
    </ligand>
</feature>
<sequence>MESSSSSIVKGKLRSLDELISVLHELFSGDKVDVDEVKAVMASYPHDATDWERFAKFDKFRYTRNLVDEGNGKFNLMLLCWGEGHGSSIHDHMDAHCFVKIMQGQLKETMYEWPTPSTKKQELIKKSENLYSEDQVTYINDSIGLHRVENVSHSETAISLHLYSPPFSSCHCFDERTGHKNEVQMTFYSKYGERTPFQPRGSTLPNN</sequence>
<comment type="cofactor">
    <cofactor evidence="1">
        <name>Ni(2+)</name>
        <dbReference type="ChEBI" id="CHEBI:49786"/>
    </cofactor>
</comment>
<accession>S4RE84</accession>
<organism evidence="14">
    <name type="scientific">Petromyzon marinus</name>
    <name type="common">Sea lamprey</name>
    <dbReference type="NCBI Taxonomy" id="7757"/>
    <lineage>
        <taxon>Eukaryota</taxon>
        <taxon>Metazoa</taxon>
        <taxon>Chordata</taxon>
        <taxon>Craniata</taxon>
        <taxon>Vertebrata</taxon>
        <taxon>Cyclostomata</taxon>
        <taxon>Hyperoartia</taxon>
        <taxon>Petromyzontiformes</taxon>
        <taxon>Petromyzontidae</taxon>
        <taxon>Petromyzon</taxon>
    </lineage>
</organism>
<reference evidence="14" key="2">
    <citation type="submission" date="2025-09" db="UniProtKB">
        <authorList>
            <consortium name="Ensembl"/>
        </authorList>
    </citation>
    <scope>IDENTIFICATION</scope>
</reference>
<comment type="catalytic activity">
    <reaction evidence="9">
        <text>L-cysteine + O2 = 3-sulfino-L-alanine + H(+)</text>
        <dbReference type="Rhea" id="RHEA:20441"/>
        <dbReference type="ChEBI" id="CHEBI:15378"/>
        <dbReference type="ChEBI" id="CHEBI:15379"/>
        <dbReference type="ChEBI" id="CHEBI:35235"/>
        <dbReference type="ChEBI" id="CHEBI:61085"/>
        <dbReference type="EC" id="1.13.11.20"/>
    </reaction>
    <physiologicalReaction direction="left-to-right" evidence="9">
        <dbReference type="Rhea" id="RHEA:20442"/>
    </physiologicalReaction>
</comment>
<comment type="pathway">
    <text evidence="2 13">Organosulfur biosynthesis; taurine biosynthesis; hypotaurine from L-cysteine: step 1/2.</text>
</comment>
<feature type="binding site" evidence="12">
    <location>
        <position position="92"/>
    </location>
    <ligand>
        <name>Fe cation</name>
        <dbReference type="ChEBI" id="CHEBI:24875"/>
        <note>catalytic</note>
    </ligand>
</feature>
<dbReference type="STRING" id="7757.ENSPMAP00000003516"/>
<dbReference type="UniPathway" id="UPA00012">
    <property type="reaction ID" value="UER00537"/>
</dbReference>
<evidence type="ECO:0000256" key="13">
    <source>
        <dbReference type="RuleBase" id="RU366010"/>
    </source>
</evidence>
<keyword evidence="7 13" id="KW-0560">Oxidoreductase</keyword>
<evidence type="ECO:0000256" key="12">
    <source>
        <dbReference type="PIRSR" id="PIRSR610300-51"/>
    </source>
</evidence>
<dbReference type="GeneTree" id="ENSGT00390000018226"/>
<dbReference type="GO" id="GO:0008198">
    <property type="term" value="F:ferrous iron binding"/>
    <property type="evidence" value="ECO:0007669"/>
    <property type="project" value="UniProtKB-ARBA"/>
</dbReference>
<evidence type="ECO:0000256" key="9">
    <source>
        <dbReference type="ARBA" id="ARBA00024284"/>
    </source>
</evidence>
<evidence type="ECO:0000256" key="4">
    <source>
        <dbReference type="ARBA" id="ARBA00022723"/>
    </source>
</evidence>
<dbReference type="Ensembl" id="ENSPMAT00000003531.1">
    <property type="protein sequence ID" value="ENSPMAP00000003516.1"/>
    <property type="gene ID" value="ENSPMAG00000003207.1"/>
</dbReference>
<evidence type="ECO:0000256" key="3">
    <source>
        <dbReference type="ARBA" id="ARBA00006622"/>
    </source>
</evidence>
<dbReference type="InterPro" id="IPR010300">
    <property type="entry name" value="CDO_1"/>
</dbReference>
<comment type="function">
    <text evidence="10">Catalyzes the oxidation of cysteine to cysteine sulfinic acid with addition of molecular dioxygen.</text>
</comment>
<evidence type="ECO:0000256" key="6">
    <source>
        <dbReference type="ARBA" id="ARBA00022964"/>
    </source>
</evidence>
<dbReference type="Gene3D" id="2.60.120.10">
    <property type="entry name" value="Jelly Rolls"/>
    <property type="match status" value="1"/>
</dbReference>
<comment type="cofactor">
    <cofactor evidence="13">
        <name>Fe cation</name>
        <dbReference type="ChEBI" id="CHEBI:24875"/>
    </cofactor>
    <text evidence="13">Binds 1 Fe cation per subunit.</text>
</comment>
<evidence type="ECO:0000256" key="1">
    <source>
        <dbReference type="ARBA" id="ARBA00001967"/>
    </source>
</evidence>
<dbReference type="HOGENOM" id="CLU_079443_1_0_1"/>
<dbReference type="InterPro" id="IPR011051">
    <property type="entry name" value="RmlC_Cupin_sf"/>
</dbReference>
<dbReference type="InterPro" id="IPR014710">
    <property type="entry name" value="RmlC-like_jellyroll"/>
</dbReference>
<comment type="similarity">
    <text evidence="3 13">Belongs to the cysteine dioxygenase family.</text>
</comment>
<dbReference type="PANTHER" id="PTHR12918">
    <property type="entry name" value="CYSTEINE DIOXYGENASE"/>
    <property type="match status" value="1"/>
</dbReference>
<dbReference type="GO" id="GO:0017172">
    <property type="term" value="F:cysteine dioxygenase activity"/>
    <property type="evidence" value="ECO:0007669"/>
    <property type="project" value="UniProtKB-UniRule"/>
</dbReference>
<dbReference type="CDD" id="cd10548">
    <property type="entry name" value="cupin_CDO"/>
    <property type="match status" value="1"/>
</dbReference>
<dbReference type="FunFam" id="2.60.120.10:FF:000045">
    <property type="entry name" value="Cysteine dioxygenase 1"/>
    <property type="match status" value="1"/>
</dbReference>
<evidence type="ECO:0000313" key="14">
    <source>
        <dbReference type="Ensembl" id="ENSPMAP00000003516.1"/>
    </source>
</evidence>
<dbReference type="SUPFAM" id="SSF51182">
    <property type="entry name" value="RmlC-like cupins"/>
    <property type="match status" value="1"/>
</dbReference>
<feature type="cross-link" description="3'-(S-cysteinyl)-tyrosine (Cys-Tyr)" evidence="11">
    <location>
        <begin position="97"/>
        <end position="163"/>
    </location>
</feature>
<dbReference type="GO" id="GO:0019448">
    <property type="term" value="P:L-cysteine catabolic process"/>
    <property type="evidence" value="ECO:0007669"/>
    <property type="project" value="TreeGrafter"/>
</dbReference>
<evidence type="ECO:0000256" key="7">
    <source>
        <dbReference type="ARBA" id="ARBA00023002"/>
    </source>
</evidence>
<proteinExistence type="inferred from homology"/>
<feature type="binding site" evidence="12">
    <location>
        <position position="90"/>
    </location>
    <ligand>
        <name>Fe cation</name>
        <dbReference type="ChEBI" id="CHEBI:24875"/>
        <note>catalytic</note>
    </ligand>
</feature>
<keyword evidence="8 12" id="KW-0408">Iron</keyword>
<evidence type="ECO:0000256" key="11">
    <source>
        <dbReference type="PIRSR" id="PIRSR610300-50"/>
    </source>
</evidence>
<keyword evidence="5 11" id="KW-0883">Thioether bond</keyword>
<evidence type="ECO:0000256" key="5">
    <source>
        <dbReference type="ARBA" id="ARBA00022784"/>
    </source>
</evidence>